<sequence>MGFGGISIWQLLIVLVIVLLLFGTKRLKNLGGDLGGAIKGFKKAMKDEDKSEDEAKSSEAKRLEHEEAEKAKGASETQKDKQSQDK</sequence>
<organism evidence="11 12">
    <name type="scientific">Microbulbifer aestuariivivens</name>
    <dbReference type="NCBI Taxonomy" id="1908308"/>
    <lineage>
        <taxon>Bacteria</taxon>
        <taxon>Pseudomonadati</taxon>
        <taxon>Pseudomonadota</taxon>
        <taxon>Gammaproteobacteria</taxon>
        <taxon>Cellvibrionales</taxon>
        <taxon>Microbulbiferaceae</taxon>
        <taxon>Microbulbifer</taxon>
    </lineage>
</organism>
<protein>
    <recommendedName>
        <fullName evidence="9">Sec-independent protein translocase protein TatA</fullName>
    </recommendedName>
</protein>
<dbReference type="RefSeq" id="WP_345551838.1">
    <property type="nucleotide sequence ID" value="NZ_BAABRT010000021.1"/>
</dbReference>
<evidence type="ECO:0000256" key="3">
    <source>
        <dbReference type="ARBA" id="ARBA00022475"/>
    </source>
</evidence>
<keyword evidence="3 9" id="KW-1003">Cell membrane</keyword>
<dbReference type="PANTHER" id="PTHR42982">
    <property type="entry name" value="SEC-INDEPENDENT PROTEIN TRANSLOCASE PROTEIN TATA"/>
    <property type="match status" value="1"/>
</dbReference>
<feature type="region of interest" description="Disordered" evidence="10">
    <location>
        <begin position="44"/>
        <end position="86"/>
    </location>
</feature>
<evidence type="ECO:0000256" key="10">
    <source>
        <dbReference type="SAM" id="MobiDB-lite"/>
    </source>
</evidence>
<keyword evidence="6 9" id="KW-1133">Transmembrane helix</keyword>
<dbReference type="PANTHER" id="PTHR42982:SF1">
    <property type="entry name" value="SEC-INDEPENDENT PROTEIN TRANSLOCASE PROTEIN TATA"/>
    <property type="match status" value="1"/>
</dbReference>
<keyword evidence="12" id="KW-1185">Reference proteome</keyword>
<dbReference type="Pfam" id="PF02416">
    <property type="entry name" value="TatA_B_E"/>
    <property type="match status" value="1"/>
</dbReference>
<evidence type="ECO:0000313" key="11">
    <source>
        <dbReference type="EMBL" id="GAA5525839.1"/>
    </source>
</evidence>
<dbReference type="HAMAP" id="MF_00236">
    <property type="entry name" value="TatA_E"/>
    <property type="match status" value="1"/>
</dbReference>
<evidence type="ECO:0000256" key="8">
    <source>
        <dbReference type="ARBA" id="ARBA00023136"/>
    </source>
</evidence>
<keyword evidence="2 9" id="KW-0813">Transport</keyword>
<keyword evidence="4 9" id="KW-0812">Transmembrane</keyword>
<evidence type="ECO:0000256" key="5">
    <source>
        <dbReference type="ARBA" id="ARBA00022927"/>
    </source>
</evidence>
<reference evidence="11 12" key="1">
    <citation type="submission" date="2024-02" db="EMBL/GenBank/DDBJ databases">
        <title>Microbulbifer aestuariivivens NBRC 112533.</title>
        <authorList>
            <person name="Ichikawa N."/>
            <person name="Katano-Makiyama Y."/>
            <person name="Hidaka K."/>
        </authorList>
    </citation>
    <scope>NUCLEOTIDE SEQUENCE [LARGE SCALE GENOMIC DNA]</scope>
    <source>
        <strain evidence="11 12">NBRC 112533</strain>
    </source>
</reference>
<evidence type="ECO:0000256" key="4">
    <source>
        <dbReference type="ARBA" id="ARBA00022692"/>
    </source>
</evidence>
<dbReference type="InterPro" id="IPR006312">
    <property type="entry name" value="TatA/E"/>
</dbReference>
<evidence type="ECO:0000256" key="9">
    <source>
        <dbReference type="HAMAP-Rule" id="MF_00236"/>
    </source>
</evidence>
<dbReference type="Proteomes" id="UP001408594">
    <property type="component" value="Unassembled WGS sequence"/>
</dbReference>
<dbReference type="NCBIfam" id="TIGR01411">
    <property type="entry name" value="tatAE"/>
    <property type="match status" value="1"/>
</dbReference>
<evidence type="ECO:0000313" key="12">
    <source>
        <dbReference type="Proteomes" id="UP001408594"/>
    </source>
</evidence>
<dbReference type="Gene3D" id="1.20.5.3310">
    <property type="match status" value="1"/>
</dbReference>
<comment type="subcellular location">
    <subcellularLocation>
        <location evidence="1 9">Cell membrane</location>
        <topology evidence="1 9">Single-pass membrane protein</topology>
    </subcellularLocation>
</comment>
<accession>A0ABP9WRV2</accession>
<keyword evidence="7 9" id="KW-0811">Translocation</keyword>
<keyword evidence="8 9" id="KW-0472">Membrane</keyword>
<proteinExistence type="inferred from homology"/>
<gene>
    <name evidence="9 11" type="primary">tatA</name>
    <name evidence="11" type="ORF">Maes01_02412</name>
</gene>
<dbReference type="EMBL" id="BAABRT010000021">
    <property type="protein sequence ID" value="GAA5525839.1"/>
    <property type="molecule type" value="Genomic_DNA"/>
</dbReference>
<evidence type="ECO:0000256" key="6">
    <source>
        <dbReference type="ARBA" id="ARBA00022989"/>
    </source>
</evidence>
<dbReference type="NCBIfam" id="NF002813">
    <property type="entry name" value="PRK02958.1"/>
    <property type="match status" value="1"/>
</dbReference>
<keyword evidence="5 9" id="KW-0653">Protein transport</keyword>
<name>A0ABP9WRV2_9GAMM</name>
<comment type="caution">
    <text evidence="11">The sequence shown here is derived from an EMBL/GenBank/DDBJ whole genome shotgun (WGS) entry which is preliminary data.</text>
</comment>
<evidence type="ECO:0000256" key="7">
    <source>
        <dbReference type="ARBA" id="ARBA00023010"/>
    </source>
</evidence>
<comment type="subunit">
    <text evidence="9">The Tat system comprises two distinct complexes: a TatABC complex, containing multiple copies of TatA, TatB and TatC subunits, and a separate TatA complex, containing only TatA subunits. Substrates initially bind to the TatABC complex, which probably triggers association of the separate TatA complex to form the active translocon.</text>
</comment>
<comment type="function">
    <text evidence="9">Part of the twin-arginine translocation (Tat) system that transports large folded proteins containing a characteristic twin-arginine motif in their signal peptide across membranes. TatA could form the protein-conducting channel of the Tat system.</text>
</comment>
<dbReference type="InterPro" id="IPR003369">
    <property type="entry name" value="TatA/B/E"/>
</dbReference>
<evidence type="ECO:0000256" key="1">
    <source>
        <dbReference type="ARBA" id="ARBA00004162"/>
    </source>
</evidence>
<comment type="similarity">
    <text evidence="9">Belongs to the TatA/E family.</text>
</comment>
<feature type="transmembrane region" description="Helical" evidence="9">
    <location>
        <begin position="6"/>
        <end position="24"/>
    </location>
</feature>
<evidence type="ECO:0000256" key="2">
    <source>
        <dbReference type="ARBA" id="ARBA00022448"/>
    </source>
</evidence>